<evidence type="ECO:0000313" key="4">
    <source>
        <dbReference type="Proteomes" id="UP000053429"/>
    </source>
</evidence>
<dbReference type="STRING" id="661399.AQJ67_35630"/>
<sequence>MPDVSAVEPPGVDAPSISALVAAPPEARGPFLPVREYLQAFREDYARPEVTTFDKLECGQHFQEPGFSSWEAFNREAWRESVDLIKEVQPAIKRQFDDAESRGLVLRRARYIELPPSDYLVWEMAVLRERVSRGEHIRVVAGQGRPGFQAPPPDGFPNLSFSGPSASMS</sequence>
<protein>
    <recommendedName>
        <fullName evidence="2">DUF6879 domain-containing protein</fullName>
    </recommendedName>
</protein>
<feature type="compositionally biased region" description="Polar residues" evidence="1">
    <location>
        <begin position="159"/>
        <end position="169"/>
    </location>
</feature>
<dbReference type="InterPro" id="IPR049244">
    <property type="entry name" value="DUF6879"/>
</dbReference>
<gene>
    <name evidence="3" type="ORF">AQJ67_35630</name>
</gene>
<keyword evidence="4" id="KW-1185">Reference proteome</keyword>
<organism evidence="3 4">
    <name type="scientific">Streptomyces caeruleatus</name>
    <dbReference type="NCBI Taxonomy" id="661399"/>
    <lineage>
        <taxon>Bacteria</taxon>
        <taxon>Bacillati</taxon>
        <taxon>Actinomycetota</taxon>
        <taxon>Actinomycetes</taxon>
        <taxon>Kitasatosporales</taxon>
        <taxon>Streptomycetaceae</taxon>
        <taxon>Streptomyces</taxon>
    </lineage>
</organism>
<comment type="caution">
    <text evidence="3">The sequence shown here is derived from an EMBL/GenBank/DDBJ whole genome shotgun (WGS) entry which is preliminary data.</text>
</comment>
<dbReference type="Proteomes" id="UP000053429">
    <property type="component" value="Unassembled WGS sequence"/>
</dbReference>
<dbReference type="RefSeq" id="WP_062723575.1">
    <property type="nucleotide sequence ID" value="NZ_KQ948938.1"/>
</dbReference>
<dbReference type="EMBL" id="LMWY01000049">
    <property type="protein sequence ID" value="KUN95335.1"/>
    <property type="molecule type" value="Genomic_DNA"/>
</dbReference>
<dbReference type="AlphaFoldDB" id="A0A101TNB0"/>
<name>A0A101TNB0_9ACTN</name>
<evidence type="ECO:0000313" key="3">
    <source>
        <dbReference type="EMBL" id="KUN95335.1"/>
    </source>
</evidence>
<dbReference type="Pfam" id="PF21806">
    <property type="entry name" value="DUF6879"/>
    <property type="match status" value="1"/>
</dbReference>
<dbReference type="OrthoDB" id="3436275at2"/>
<evidence type="ECO:0000256" key="1">
    <source>
        <dbReference type="SAM" id="MobiDB-lite"/>
    </source>
</evidence>
<evidence type="ECO:0000259" key="2">
    <source>
        <dbReference type="Pfam" id="PF21806"/>
    </source>
</evidence>
<reference evidence="3 4" key="1">
    <citation type="submission" date="2015-10" db="EMBL/GenBank/DDBJ databases">
        <title>Draft genome sequence of Streptomyces caeruleatus NRRL B-24802, type strain for the species Streptomyces caeruleatus.</title>
        <authorList>
            <person name="Ruckert C."/>
            <person name="Winkler A."/>
            <person name="Kalinowski J."/>
            <person name="Kampfer P."/>
            <person name="Glaeser S."/>
        </authorList>
    </citation>
    <scope>NUCLEOTIDE SEQUENCE [LARGE SCALE GENOMIC DNA]</scope>
    <source>
        <strain evidence="3 4">NRRL B-24802</strain>
    </source>
</reference>
<proteinExistence type="predicted"/>
<feature type="domain" description="DUF6879" evidence="2">
    <location>
        <begin position="49"/>
        <end position="144"/>
    </location>
</feature>
<accession>A0A101TNB0</accession>
<feature type="region of interest" description="Disordered" evidence="1">
    <location>
        <begin position="143"/>
        <end position="169"/>
    </location>
</feature>